<sequence>ENRTKMIRIIADLLDMDAGVSPLLRPLFERDTLMDDLQVALEKGRFQEAVKILEDISNLCLELGDDSLALDFQNKSEKIKKLLK</sequence>
<dbReference type="AlphaFoldDB" id="A0A0F9QKI1"/>
<gene>
    <name evidence="1" type="ORF">LCGC14_1083530</name>
</gene>
<evidence type="ECO:0000313" key="1">
    <source>
        <dbReference type="EMBL" id="KKN05813.1"/>
    </source>
</evidence>
<organism evidence="1">
    <name type="scientific">marine sediment metagenome</name>
    <dbReference type="NCBI Taxonomy" id="412755"/>
    <lineage>
        <taxon>unclassified sequences</taxon>
        <taxon>metagenomes</taxon>
        <taxon>ecological metagenomes</taxon>
    </lineage>
</organism>
<feature type="non-terminal residue" evidence="1">
    <location>
        <position position="1"/>
    </location>
</feature>
<dbReference type="EMBL" id="LAZR01004759">
    <property type="protein sequence ID" value="KKN05813.1"/>
    <property type="molecule type" value="Genomic_DNA"/>
</dbReference>
<comment type="caution">
    <text evidence="1">The sequence shown here is derived from an EMBL/GenBank/DDBJ whole genome shotgun (WGS) entry which is preliminary data.</text>
</comment>
<accession>A0A0F9QKI1</accession>
<evidence type="ECO:0008006" key="2">
    <source>
        <dbReference type="Google" id="ProtNLM"/>
    </source>
</evidence>
<name>A0A0F9QKI1_9ZZZZ</name>
<proteinExistence type="predicted"/>
<reference evidence="1" key="1">
    <citation type="journal article" date="2015" name="Nature">
        <title>Complex archaea that bridge the gap between prokaryotes and eukaryotes.</title>
        <authorList>
            <person name="Spang A."/>
            <person name="Saw J.H."/>
            <person name="Jorgensen S.L."/>
            <person name="Zaremba-Niedzwiedzka K."/>
            <person name="Martijn J."/>
            <person name="Lind A.E."/>
            <person name="van Eijk R."/>
            <person name="Schleper C."/>
            <person name="Guy L."/>
            <person name="Ettema T.J."/>
        </authorList>
    </citation>
    <scope>NUCLEOTIDE SEQUENCE</scope>
</reference>
<protein>
    <recommendedName>
        <fullName evidence="2">UVR domain-containing protein</fullName>
    </recommendedName>
</protein>